<evidence type="ECO:0000256" key="1">
    <source>
        <dbReference type="SAM" id="Phobius"/>
    </source>
</evidence>
<name>A0A6A3HYP0_9STRA</name>
<gene>
    <name evidence="2" type="ORF">PR002_g26357</name>
</gene>
<dbReference type="Proteomes" id="UP000435112">
    <property type="component" value="Unassembled WGS sequence"/>
</dbReference>
<evidence type="ECO:0000313" key="2">
    <source>
        <dbReference type="EMBL" id="KAE8972928.1"/>
    </source>
</evidence>
<keyword evidence="1" id="KW-0812">Transmembrane</keyword>
<comment type="caution">
    <text evidence="2">The sequence shown here is derived from an EMBL/GenBank/DDBJ whole genome shotgun (WGS) entry which is preliminary data.</text>
</comment>
<reference evidence="2 3" key="1">
    <citation type="submission" date="2018-09" db="EMBL/GenBank/DDBJ databases">
        <title>Genomic investigation of the strawberry pathogen Phytophthora fragariae indicates pathogenicity is determined by transcriptional variation in three key races.</title>
        <authorList>
            <person name="Adams T.M."/>
            <person name="Armitage A.D."/>
            <person name="Sobczyk M.K."/>
            <person name="Bates H.J."/>
            <person name="Dunwell J.M."/>
            <person name="Nellist C.F."/>
            <person name="Harrison R.J."/>
        </authorList>
    </citation>
    <scope>NUCLEOTIDE SEQUENCE [LARGE SCALE GENOMIC DNA]</scope>
    <source>
        <strain evidence="2 3">SCRP324</strain>
    </source>
</reference>
<accession>A0A6A3HYP0</accession>
<keyword evidence="1" id="KW-0472">Membrane</keyword>
<evidence type="ECO:0000313" key="3">
    <source>
        <dbReference type="Proteomes" id="UP000435112"/>
    </source>
</evidence>
<protein>
    <submittedName>
        <fullName evidence="2">Uncharacterized protein</fullName>
    </submittedName>
</protein>
<feature type="transmembrane region" description="Helical" evidence="1">
    <location>
        <begin position="24"/>
        <end position="46"/>
    </location>
</feature>
<dbReference type="EMBL" id="QXFU01003762">
    <property type="protein sequence ID" value="KAE8972928.1"/>
    <property type="molecule type" value="Genomic_DNA"/>
</dbReference>
<keyword evidence="1" id="KW-1133">Transmembrane helix</keyword>
<dbReference type="AlphaFoldDB" id="A0A6A3HYP0"/>
<sequence>MPERVPNLTKLRSVAVLSLPLVELLSLSLLLLLLLASTTAITAMVAKRELRSHDAAILSME</sequence>
<organism evidence="2 3">
    <name type="scientific">Phytophthora rubi</name>
    <dbReference type="NCBI Taxonomy" id="129364"/>
    <lineage>
        <taxon>Eukaryota</taxon>
        <taxon>Sar</taxon>
        <taxon>Stramenopiles</taxon>
        <taxon>Oomycota</taxon>
        <taxon>Peronosporomycetes</taxon>
        <taxon>Peronosporales</taxon>
        <taxon>Peronosporaceae</taxon>
        <taxon>Phytophthora</taxon>
    </lineage>
</organism>
<proteinExistence type="predicted"/>